<name>A0AAD5XFH7_9FUNG</name>
<reference evidence="4" key="1">
    <citation type="submission" date="2020-05" db="EMBL/GenBank/DDBJ databases">
        <title>Phylogenomic resolution of chytrid fungi.</title>
        <authorList>
            <person name="Stajich J.E."/>
            <person name="Amses K."/>
            <person name="Simmons R."/>
            <person name="Seto K."/>
            <person name="Myers J."/>
            <person name="Bonds A."/>
            <person name="Quandt C.A."/>
            <person name="Barry K."/>
            <person name="Liu P."/>
            <person name="Grigoriev I."/>
            <person name="Longcore J.E."/>
            <person name="James T.Y."/>
        </authorList>
    </citation>
    <scope>NUCLEOTIDE SEQUENCE</scope>
    <source>
        <strain evidence="4">JEL0513</strain>
    </source>
</reference>
<evidence type="ECO:0000313" key="4">
    <source>
        <dbReference type="EMBL" id="KAJ3132365.1"/>
    </source>
</evidence>
<keyword evidence="3" id="KW-0653">Protein transport</keyword>
<comment type="caution">
    <text evidence="4">The sequence shown here is derived from an EMBL/GenBank/DDBJ whole genome shotgun (WGS) entry which is preliminary data.</text>
</comment>
<dbReference type="InterPro" id="IPR011989">
    <property type="entry name" value="ARM-like"/>
</dbReference>
<dbReference type="AlphaFoldDB" id="A0AAD5XFH7"/>
<keyword evidence="5" id="KW-1185">Reference proteome</keyword>
<accession>A0AAD5XFH7</accession>
<evidence type="ECO:0000313" key="5">
    <source>
        <dbReference type="Proteomes" id="UP001211907"/>
    </source>
</evidence>
<comment type="similarity">
    <text evidence="1">Belongs to the importin alpha family.</text>
</comment>
<dbReference type="SMART" id="SM00185">
    <property type="entry name" value="ARM"/>
    <property type="match status" value="7"/>
</dbReference>
<dbReference type="InterPro" id="IPR000225">
    <property type="entry name" value="Armadillo"/>
</dbReference>
<evidence type="ECO:0000256" key="3">
    <source>
        <dbReference type="ARBA" id="ARBA00022927"/>
    </source>
</evidence>
<protein>
    <submittedName>
        <fullName evidence="4">Importin alpha subunit (Karyopherin alpha subunit) (Serine-rich RNA polymerase I suppressor protein)</fullName>
    </submittedName>
</protein>
<gene>
    <name evidence="4" type="primary">SRP1_2</name>
    <name evidence="4" type="ORF">HK100_005408</name>
</gene>
<dbReference type="EMBL" id="JADGJH010000253">
    <property type="protein sequence ID" value="KAJ3132365.1"/>
    <property type="molecule type" value="Genomic_DNA"/>
</dbReference>
<dbReference type="GO" id="GO:0015031">
    <property type="term" value="P:protein transport"/>
    <property type="evidence" value="ECO:0007669"/>
    <property type="project" value="UniProtKB-KW"/>
</dbReference>
<dbReference type="Proteomes" id="UP001211907">
    <property type="component" value="Unassembled WGS sequence"/>
</dbReference>
<organism evidence="4 5">
    <name type="scientific">Physocladia obscura</name>
    <dbReference type="NCBI Taxonomy" id="109957"/>
    <lineage>
        <taxon>Eukaryota</taxon>
        <taxon>Fungi</taxon>
        <taxon>Fungi incertae sedis</taxon>
        <taxon>Chytridiomycota</taxon>
        <taxon>Chytridiomycota incertae sedis</taxon>
        <taxon>Chytridiomycetes</taxon>
        <taxon>Chytridiales</taxon>
        <taxon>Chytriomycetaceae</taxon>
        <taxon>Physocladia</taxon>
    </lineage>
</organism>
<evidence type="ECO:0000256" key="1">
    <source>
        <dbReference type="ARBA" id="ARBA00010394"/>
    </source>
</evidence>
<dbReference type="Gene3D" id="1.25.10.10">
    <property type="entry name" value="Leucine-rich Repeat Variant"/>
    <property type="match status" value="1"/>
</dbReference>
<dbReference type="SUPFAM" id="SSF48371">
    <property type="entry name" value="ARM repeat"/>
    <property type="match status" value="1"/>
</dbReference>
<keyword evidence="2" id="KW-0813">Transport</keyword>
<dbReference type="PANTHER" id="PTHR23316">
    <property type="entry name" value="IMPORTIN ALPHA"/>
    <property type="match status" value="1"/>
</dbReference>
<dbReference type="InterPro" id="IPR016024">
    <property type="entry name" value="ARM-type_fold"/>
</dbReference>
<sequence length="505" mass="56514">MTLNEVADKTDRVLELGIMPRLRSLLLKSDINIQYEVCWVLTNIAAGTSEHTAAVVFADMTGPLIELLESESDQVRVQAAWALGNIAGDCKDFTQQLLDAGVMPPLLAIPNLSSYNVKKDMQAKHVVCWVIANICRWSNKDWSQIELSFPLLTEIILNGRDDDVLSEAIWALSRIFHTRHSANEKLMTKRLIAKLVKLIHSPRLAVQTPVLRVMTNISGEHDPAHTQQNGQILIDAGVLPSIKSILDHNHLHSANILAEALHCLSNITAGTTSQKETVSNAQLFDPVRRALAFGDIKVKKEAGHVLRNAVDRDATPEHFRDVVGPQGEIFESLTTFLVDLESDPETQLHIVETLNIIFSRGDEPLIRQLYPFAVPGTNVYVTCMNYVNAQNFERIWALYYKLNSCDEDLAPLLNQCVVADREVKELGKNGLNEKRRSGVEIVVEHFKGMKATDFVKETRTKKALIRDLNIMLDTYLPDQKAAKLQSHFDLDSMSTKLFTLGIDAI</sequence>
<dbReference type="Pfam" id="PF00514">
    <property type="entry name" value="Arm"/>
    <property type="match status" value="2"/>
</dbReference>
<proteinExistence type="inferred from homology"/>
<evidence type="ECO:0000256" key="2">
    <source>
        <dbReference type="ARBA" id="ARBA00022448"/>
    </source>
</evidence>